<evidence type="ECO:0000259" key="8">
    <source>
        <dbReference type="Pfam" id="PF01385"/>
    </source>
</evidence>
<evidence type="ECO:0000256" key="5">
    <source>
        <dbReference type="ARBA" id="ARBA00022833"/>
    </source>
</evidence>
<dbReference type="GO" id="GO:0006310">
    <property type="term" value="P:DNA recombination"/>
    <property type="evidence" value="ECO:0007669"/>
    <property type="project" value="UniProtKB-KW"/>
</dbReference>
<organism evidence="11 12">
    <name type="scientific">Microcystis novacekii Mn_MB_F_20050700_S1D</name>
    <dbReference type="NCBI Taxonomy" id="2486266"/>
    <lineage>
        <taxon>Bacteria</taxon>
        <taxon>Bacillati</taxon>
        <taxon>Cyanobacteriota</taxon>
        <taxon>Cyanophyceae</taxon>
        <taxon>Oscillatoriophycideae</taxon>
        <taxon>Chroococcales</taxon>
        <taxon>Microcystaceae</taxon>
        <taxon>Microcystis</taxon>
    </lineage>
</organism>
<keyword evidence="5" id="KW-0862">Zinc</keyword>
<feature type="domain" description="Cas12f1-like TNB" evidence="9">
    <location>
        <begin position="290"/>
        <end position="357"/>
    </location>
</feature>
<accession>A0A552IH22</accession>
<evidence type="ECO:0000259" key="9">
    <source>
        <dbReference type="Pfam" id="PF07282"/>
    </source>
</evidence>
<evidence type="ECO:0000313" key="12">
    <source>
        <dbReference type="Proteomes" id="UP000319191"/>
    </source>
</evidence>
<comment type="caution">
    <text evidence="11">The sequence shown here is derived from an EMBL/GenBank/DDBJ whole genome shotgun (WGS) entry which is preliminary data.</text>
</comment>
<dbReference type="NCBIfam" id="TIGR01766">
    <property type="entry name" value="IS200/IS605 family accessory protein TnpB-like domain"/>
    <property type="match status" value="1"/>
</dbReference>
<evidence type="ECO:0000256" key="6">
    <source>
        <dbReference type="ARBA" id="ARBA00023125"/>
    </source>
</evidence>
<evidence type="ECO:0000256" key="1">
    <source>
        <dbReference type="ARBA" id="ARBA00008761"/>
    </source>
</evidence>
<comment type="similarity">
    <text evidence="1">In the C-terminal section; belongs to the transposase 35 family.</text>
</comment>
<evidence type="ECO:0000256" key="4">
    <source>
        <dbReference type="ARBA" id="ARBA00022723"/>
    </source>
</evidence>
<dbReference type="GO" id="GO:0003677">
    <property type="term" value="F:DNA binding"/>
    <property type="evidence" value="ECO:0007669"/>
    <property type="project" value="UniProtKB-KW"/>
</dbReference>
<evidence type="ECO:0000259" key="10">
    <source>
        <dbReference type="Pfam" id="PF12323"/>
    </source>
</evidence>
<dbReference type="PANTHER" id="PTHR30405:SF25">
    <property type="entry name" value="RNA-GUIDED DNA ENDONUCLEASE INSQ-RELATED"/>
    <property type="match status" value="1"/>
</dbReference>
<keyword evidence="6" id="KW-0238">DNA-binding</keyword>
<feature type="domain" description="Probable transposase IS891/IS1136/IS1341" evidence="8">
    <location>
        <begin position="165"/>
        <end position="277"/>
    </location>
</feature>
<dbReference type="GO" id="GO:0046872">
    <property type="term" value="F:metal ion binding"/>
    <property type="evidence" value="ECO:0007669"/>
    <property type="project" value="UniProtKB-KW"/>
</dbReference>
<evidence type="ECO:0000256" key="2">
    <source>
        <dbReference type="ARBA" id="ARBA00011044"/>
    </source>
</evidence>
<gene>
    <name evidence="11" type="ORF">EWV54_21195</name>
</gene>
<keyword evidence="7" id="KW-0233">DNA recombination</keyword>
<dbReference type="AlphaFoldDB" id="A0A552IH22"/>
<keyword evidence="3" id="KW-0815">Transposition</keyword>
<dbReference type="PANTHER" id="PTHR30405">
    <property type="entry name" value="TRANSPOSASE"/>
    <property type="match status" value="1"/>
</dbReference>
<comment type="similarity">
    <text evidence="2">In the N-terminal section; belongs to the transposase 2 family.</text>
</comment>
<feature type="domain" description="Transposase putative helix-turn-helix" evidence="10">
    <location>
        <begin position="1"/>
        <end position="44"/>
    </location>
</feature>
<dbReference type="Pfam" id="PF07282">
    <property type="entry name" value="Cas12f1-like_TNB"/>
    <property type="match status" value="1"/>
</dbReference>
<dbReference type="InterPro" id="IPR001959">
    <property type="entry name" value="Transposase"/>
</dbReference>
<dbReference type="NCBIfam" id="NF040570">
    <property type="entry name" value="guided_TnpB"/>
    <property type="match status" value="1"/>
</dbReference>
<protein>
    <submittedName>
        <fullName evidence="11">Transposase</fullName>
    </submittedName>
</protein>
<dbReference type="EMBL" id="SFAV01000301">
    <property type="protein sequence ID" value="TRU82769.1"/>
    <property type="molecule type" value="Genomic_DNA"/>
</dbReference>
<keyword evidence="4" id="KW-0479">Metal-binding</keyword>
<dbReference type="InterPro" id="IPR010095">
    <property type="entry name" value="Cas12f1-like_TNB"/>
</dbReference>
<evidence type="ECO:0000313" key="11">
    <source>
        <dbReference type="EMBL" id="TRU82769.1"/>
    </source>
</evidence>
<evidence type="ECO:0000256" key="7">
    <source>
        <dbReference type="ARBA" id="ARBA00023172"/>
    </source>
</evidence>
<dbReference type="Pfam" id="PF01385">
    <property type="entry name" value="OrfB_IS605"/>
    <property type="match status" value="1"/>
</dbReference>
<sequence length="390" mass="44669">MLLGFKTELKLNNQQRSLLAQHAGTARHAWNWGLALTKQILDHNKANPNDKIKFPTAIDLHQWLVALVKPENQWYYQVSKCAPQWALRALSDAWKRCFKKIAKPPRFKKKGKQDSFTLDGSIKVAHQKIKVPVIGWLKTYERLPHGYQPKSVTISQQANRWFISFKIDVEQQTTEKKPEVFGCDLGVKSLATLSTGEIFEGAKSYRKYEKKLARLQYLNRHKVKSSNNWKKAQKQIAKLHFKIANIRKDTLHKLTTYLAKNHGKIVIEDLNVSGMMANHKLAKAVQDMGFYQFRRQLDYKTQLYGAELILADRWFPSSKTCSNCGYKKESLSLTERVFECEQCSFVCDRDLNASLNLASLAVSSTVSAWGVNSADTTTVKQEVNIKSTLE</sequence>
<reference evidence="11 12" key="1">
    <citation type="submission" date="2019-01" db="EMBL/GenBank/DDBJ databases">
        <title>Coherence of Microcystis species and biogeography revealed through population genomics.</title>
        <authorList>
            <person name="Perez-Carrascal O.M."/>
            <person name="Terrat Y."/>
            <person name="Giani A."/>
            <person name="Fortin N."/>
            <person name="Tromas N."/>
            <person name="Shapiro B.J."/>
        </authorList>
    </citation>
    <scope>NUCLEOTIDE SEQUENCE [LARGE SCALE GENOMIC DNA]</scope>
    <source>
        <strain evidence="11">Mn_MB_F_20050700_S1D</strain>
    </source>
</reference>
<dbReference type="InterPro" id="IPR051399">
    <property type="entry name" value="RNA-guided_DNA_endo/Transpos"/>
</dbReference>
<dbReference type="GO" id="GO:0032196">
    <property type="term" value="P:transposition"/>
    <property type="evidence" value="ECO:0007669"/>
    <property type="project" value="UniProtKB-KW"/>
</dbReference>
<proteinExistence type="inferred from homology"/>
<dbReference type="Pfam" id="PF12323">
    <property type="entry name" value="HTH_OrfB_IS605"/>
    <property type="match status" value="1"/>
</dbReference>
<dbReference type="Proteomes" id="UP000319191">
    <property type="component" value="Unassembled WGS sequence"/>
</dbReference>
<name>A0A552IH22_9CHRO</name>
<evidence type="ECO:0000256" key="3">
    <source>
        <dbReference type="ARBA" id="ARBA00022578"/>
    </source>
</evidence>
<dbReference type="InterPro" id="IPR021027">
    <property type="entry name" value="Transposase_put_HTH"/>
</dbReference>